<dbReference type="PANTHER" id="PTHR46278">
    <property type="entry name" value="DEHYDROGENASE, PUTATIVE-RELATED"/>
    <property type="match status" value="1"/>
</dbReference>
<gene>
    <name evidence="15" type="ORF">MNBD_GAMMA20-2164</name>
</gene>
<dbReference type="GO" id="GO:0046983">
    <property type="term" value="F:protein dimerization activity"/>
    <property type="evidence" value="ECO:0007669"/>
    <property type="project" value="InterPro"/>
</dbReference>
<protein>
    <recommendedName>
        <fullName evidence="5">aspartate-semialdehyde dehydrogenase</fullName>
        <ecNumber evidence="5">1.2.1.11</ecNumber>
    </recommendedName>
</protein>
<dbReference type="GO" id="GO:0009089">
    <property type="term" value="P:lysine biosynthetic process via diaminopimelate"/>
    <property type="evidence" value="ECO:0007669"/>
    <property type="project" value="UniProtKB-UniPathway"/>
</dbReference>
<dbReference type="SMART" id="SM00859">
    <property type="entry name" value="Semialdhyde_dh"/>
    <property type="match status" value="1"/>
</dbReference>
<evidence type="ECO:0000256" key="10">
    <source>
        <dbReference type="ARBA" id="ARBA00023002"/>
    </source>
</evidence>
<evidence type="ECO:0000313" key="15">
    <source>
        <dbReference type="EMBL" id="VAX04591.1"/>
    </source>
</evidence>
<dbReference type="NCBIfam" id="NF004224">
    <property type="entry name" value="PRK05671.1"/>
    <property type="match status" value="1"/>
</dbReference>
<dbReference type="CDD" id="cd18131">
    <property type="entry name" value="ASADH_C_bac_euk_like"/>
    <property type="match status" value="1"/>
</dbReference>
<evidence type="ECO:0000256" key="9">
    <source>
        <dbReference type="ARBA" id="ARBA00022915"/>
    </source>
</evidence>
<evidence type="ECO:0000256" key="8">
    <source>
        <dbReference type="ARBA" id="ARBA00022857"/>
    </source>
</evidence>
<keyword evidence="8" id="KW-0521">NADP</keyword>
<dbReference type="UniPathway" id="UPA00050">
    <property type="reaction ID" value="UER00463"/>
</dbReference>
<comment type="pathway">
    <text evidence="2">Amino-acid biosynthesis; L-threonine biosynthesis; L-threonine from L-aspartate: step 2/5.</text>
</comment>
<evidence type="ECO:0000256" key="5">
    <source>
        <dbReference type="ARBA" id="ARBA00013120"/>
    </source>
</evidence>
<keyword evidence="10 15" id="KW-0560">Oxidoreductase</keyword>
<dbReference type="GO" id="GO:0009097">
    <property type="term" value="P:isoleucine biosynthetic process"/>
    <property type="evidence" value="ECO:0007669"/>
    <property type="project" value="InterPro"/>
</dbReference>
<dbReference type="AlphaFoldDB" id="A0A3B1AS84"/>
<dbReference type="Pfam" id="PF01118">
    <property type="entry name" value="Semialdhyde_dh"/>
    <property type="match status" value="1"/>
</dbReference>
<evidence type="ECO:0000256" key="1">
    <source>
        <dbReference type="ARBA" id="ARBA00005021"/>
    </source>
</evidence>
<keyword evidence="6" id="KW-0028">Amino-acid biosynthesis</keyword>
<dbReference type="NCBIfam" id="NF011456">
    <property type="entry name" value="PRK14874.1"/>
    <property type="match status" value="1"/>
</dbReference>
<dbReference type="GO" id="GO:0051287">
    <property type="term" value="F:NAD binding"/>
    <property type="evidence" value="ECO:0007669"/>
    <property type="project" value="InterPro"/>
</dbReference>
<keyword evidence="11" id="KW-0457">Lysine biosynthesis</keyword>
<dbReference type="Pfam" id="PF02774">
    <property type="entry name" value="Semialdhyde_dhC"/>
    <property type="match status" value="1"/>
</dbReference>
<reference evidence="15" key="1">
    <citation type="submission" date="2018-06" db="EMBL/GenBank/DDBJ databases">
        <authorList>
            <person name="Zhirakovskaya E."/>
        </authorList>
    </citation>
    <scope>NUCLEOTIDE SEQUENCE</scope>
</reference>
<dbReference type="NCBIfam" id="TIGR01296">
    <property type="entry name" value="asd_B"/>
    <property type="match status" value="1"/>
</dbReference>
<dbReference type="InterPro" id="IPR005986">
    <property type="entry name" value="Asp_semialdehyde_DH_beta"/>
</dbReference>
<dbReference type="CDD" id="cd02316">
    <property type="entry name" value="VcASADH2_like_N"/>
    <property type="match status" value="1"/>
</dbReference>
<comment type="subunit">
    <text evidence="4">Homodimer.</text>
</comment>
<dbReference type="GO" id="GO:0009086">
    <property type="term" value="P:methionine biosynthetic process"/>
    <property type="evidence" value="ECO:0007669"/>
    <property type="project" value="UniProtKB-KW"/>
</dbReference>
<evidence type="ECO:0000256" key="6">
    <source>
        <dbReference type="ARBA" id="ARBA00022605"/>
    </source>
</evidence>
<name>A0A3B1AS84_9ZZZZ</name>
<evidence type="ECO:0000256" key="3">
    <source>
        <dbReference type="ARBA" id="ARBA00010584"/>
    </source>
</evidence>
<dbReference type="UniPathway" id="UPA00051">
    <property type="reaction ID" value="UER00464"/>
</dbReference>
<dbReference type="InterPro" id="IPR036291">
    <property type="entry name" value="NAD(P)-bd_dom_sf"/>
</dbReference>
<evidence type="ECO:0000256" key="7">
    <source>
        <dbReference type="ARBA" id="ARBA00022697"/>
    </source>
</evidence>
<dbReference type="GO" id="GO:0004073">
    <property type="term" value="F:aspartate-semialdehyde dehydrogenase activity"/>
    <property type="evidence" value="ECO:0007669"/>
    <property type="project" value="UniProtKB-EC"/>
</dbReference>
<dbReference type="InterPro" id="IPR000534">
    <property type="entry name" value="Semialdehyde_DH_NAD-bd"/>
</dbReference>
<dbReference type="EC" id="1.2.1.11" evidence="5"/>
<dbReference type="GO" id="GO:0050661">
    <property type="term" value="F:NADP binding"/>
    <property type="evidence" value="ECO:0007669"/>
    <property type="project" value="InterPro"/>
</dbReference>
<evidence type="ECO:0000256" key="11">
    <source>
        <dbReference type="ARBA" id="ARBA00023154"/>
    </source>
</evidence>
<dbReference type="EMBL" id="UOFU01000384">
    <property type="protein sequence ID" value="VAX04591.1"/>
    <property type="molecule type" value="Genomic_DNA"/>
</dbReference>
<dbReference type="SUPFAM" id="SSF55347">
    <property type="entry name" value="Glyceraldehyde-3-phosphate dehydrogenase-like, C-terminal domain"/>
    <property type="match status" value="1"/>
</dbReference>
<accession>A0A3B1AS84</accession>
<dbReference type="HAMAP" id="MF_02121">
    <property type="entry name" value="ASADH"/>
    <property type="match status" value="1"/>
</dbReference>
<dbReference type="NCBIfam" id="NF005957">
    <property type="entry name" value="PRK08040.1"/>
    <property type="match status" value="1"/>
</dbReference>
<dbReference type="InterPro" id="IPR012280">
    <property type="entry name" value="Semialdhyde_DH_dimer_dom"/>
</dbReference>
<dbReference type="InterPro" id="IPR012080">
    <property type="entry name" value="Asp_semialdehyde_DH"/>
</dbReference>
<organism evidence="15">
    <name type="scientific">hydrothermal vent metagenome</name>
    <dbReference type="NCBI Taxonomy" id="652676"/>
    <lineage>
        <taxon>unclassified sequences</taxon>
        <taxon>metagenomes</taxon>
        <taxon>ecological metagenomes</taxon>
    </lineage>
</organism>
<evidence type="ECO:0000259" key="14">
    <source>
        <dbReference type="SMART" id="SM00859"/>
    </source>
</evidence>
<feature type="domain" description="Semialdehyde dehydrogenase NAD-binding" evidence="14">
    <location>
        <begin position="8"/>
        <end position="123"/>
    </location>
</feature>
<dbReference type="SUPFAM" id="SSF51735">
    <property type="entry name" value="NAD(P)-binding Rossmann-fold domains"/>
    <property type="match status" value="1"/>
</dbReference>
<keyword evidence="7" id="KW-0791">Threonine biosynthesis</keyword>
<proteinExistence type="inferred from homology"/>
<evidence type="ECO:0000256" key="4">
    <source>
        <dbReference type="ARBA" id="ARBA00011738"/>
    </source>
</evidence>
<dbReference type="UniPathway" id="UPA00034">
    <property type="reaction ID" value="UER00016"/>
</dbReference>
<comment type="pathway">
    <text evidence="1">Amino-acid biosynthesis; L-methionine biosynthesis via de novo pathway; L-homoserine from L-aspartate: step 2/3.</text>
</comment>
<keyword evidence="12" id="KW-0486">Methionine biosynthesis</keyword>
<keyword evidence="9" id="KW-0220">Diaminopimelate biosynthesis</keyword>
<evidence type="ECO:0000256" key="13">
    <source>
        <dbReference type="ARBA" id="ARBA00047891"/>
    </source>
</evidence>
<dbReference type="Gene3D" id="3.40.50.720">
    <property type="entry name" value="NAD(P)-binding Rossmann-like Domain"/>
    <property type="match status" value="1"/>
</dbReference>
<dbReference type="PANTHER" id="PTHR46278:SF2">
    <property type="entry name" value="ASPARTATE-SEMIALDEHYDE DEHYDROGENASE"/>
    <property type="match status" value="1"/>
</dbReference>
<comment type="similarity">
    <text evidence="3">Belongs to the aspartate-semialdehyde dehydrogenase family.</text>
</comment>
<dbReference type="GO" id="GO:0009088">
    <property type="term" value="P:threonine biosynthetic process"/>
    <property type="evidence" value="ECO:0007669"/>
    <property type="project" value="UniProtKB-UniPathway"/>
</dbReference>
<evidence type="ECO:0000256" key="12">
    <source>
        <dbReference type="ARBA" id="ARBA00023167"/>
    </source>
</evidence>
<dbReference type="PIRSF" id="PIRSF000148">
    <property type="entry name" value="ASA_dh"/>
    <property type="match status" value="1"/>
</dbReference>
<sequence>MDDTQTFDVAVVGATGAVGEVIISLLEERSFPLLKLYPLASDRSVGNRVLFSGKYLSVGDTASFDFSQVQIVLLAAGAEVAAQYAPLAVEAGCVVIDSSACFRADDDVPLVVPEVNATDVGYFSDRRIIASPNAVTISMLVALKPIIDAVGIERINVATYQAVSGSGQAAMKTLAGQTVSLLNMRAVETAPHDKQIAFNVLAQIGGVLDNGYTREEMEMVWESQKVLGDRAIVINPTAVRVPVFFGNSLALHIETKQKVTAEQARKLLKRAAGVELLDEVEYPSAVSEAAGDDAVFVGRVREDISHPQGLDMWVVADNVRKGAALNSVQIAEILVKDYL</sequence>
<dbReference type="GO" id="GO:0019877">
    <property type="term" value="P:diaminopimelate biosynthetic process"/>
    <property type="evidence" value="ECO:0007669"/>
    <property type="project" value="UniProtKB-KW"/>
</dbReference>
<evidence type="ECO:0000256" key="2">
    <source>
        <dbReference type="ARBA" id="ARBA00005097"/>
    </source>
</evidence>
<dbReference type="Gene3D" id="3.30.360.10">
    <property type="entry name" value="Dihydrodipicolinate Reductase, domain 2"/>
    <property type="match status" value="1"/>
</dbReference>
<comment type="catalytic activity">
    <reaction evidence="13">
        <text>L-aspartate 4-semialdehyde + phosphate + NADP(+) = 4-phospho-L-aspartate + NADPH + H(+)</text>
        <dbReference type="Rhea" id="RHEA:24284"/>
        <dbReference type="ChEBI" id="CHEBI:15378"/>
        <dbReference type="ChEBI" id="CHEBI:43474"/>
        <dbReference type="ChEBI" id="CHEBI:57535"/>
        <dbReference type="ChEBI" id="CHEBI:57783"/>
        <dbReference type="ChEBI" id="CHEBI:58349"/>
        <dbReference type="ChEBI" id="CHEBI:537519"/>
        <dbReference type="EC" id="1.2.1.11"/>
    </reaction>
</comment>